<comment type="caution">
    <text evidence="1">The sequence shown here is derived from an EMBL/GenBank/DDBJ whole genome shotgun (WGS) entry which is preliminary data.</text>
</comment>
<reference evidence="1" key="1">
    <citation type="journal article" date="2021" name="Open Biol.">
        <title>Shared evolutionary footprints suggest mitochondrial oxidative damage underlies multiple complex I losses in fungi.</title>
        <authorList>
            <person name="Schikora-Tamarit M.A."/>
            <person name="Marcet-Houben M."/>
            <person name="Nosek J."/>
            <person name="Gabaldon T."/>
        </authorList>
    </citation>
    <scope>NUCLEOTIDE SEQUENCE</scope>
    <source>
        <strain evidence="1">NCAIM Y.01608</strain>
    </source>
</reference>
<dbReference type="EMBL" id="JAEUBD010001178">
    <property type="protein sequence ID" value="KAH3665266.1"/>
    <property type="molecule type" value="Genomic_DNA"/>
</dbReference>
<dbReference type="AlphaFoldDB" id="A0A9P8T407"/>
<reference evidence="1" key="2">
    <citation type="submission" date="2021-01" db="EMBL/GenBank/DDBJ databases">
        <authorList>
            <person name="Schikora-Tamarit M.A."/>
        </authorList>
    </citation>
    <scope>NUCLEOTIDE SEQUENCE</scope>
    <source>
        <strain evidence="1">NCAIM Y.01608</strain>
    </source>
</reference>
<name>A0A9P8T407_9ASCO</name>
<organism evidence="1 2">
    <name type="scientific">Ogataea polymorpha</name>
    <dbReference type="NCBI Taxonomy" id="460523"/>
    <lineage>
        <taxon>Eukaryota</taxon>
        <taxon>Fungi</taxon>
        <taxon>Dikarya</taxon>
        <taxon>Ascomycota</taxon>
        <taxon>Saccharomycotina</taxon>
        <taxon>Pichiomycetes</taxon>
        <taxon>Pichiales</taxon>
        <taxon>Pichiaceae</taxon>
        <taxon>Ogataea</taxon>
    </lineage>
</organism>
<sequence length="169" mass="19368">MFSELELEYDKFNGSVVDLADRAADNSMDSMTCETTNESEISSESILVVPKNRDSNTYPLRIASHFTASKRVPTPEEHQLDELAKSKDELAVRVFKIGKEIAFLETIMPKMERSVELDKLEYAKGKLEEMKEEFQRQQYTLSIKINRLEKKIYGAQGSKADYWVRGVSS</sequence>
<gene>
    <name evidence="1" type="ORF">OGATHE_004081</name>
</gene>
<protein>
    <submittedName>
        <fullName evidence="1">Uncharacterized protein</fullName>
    </submittedName>
</protein>
<keyword evidence="2" id="KW-1185">Reference proteome</keyword>
<evidence type="ECO:0000313" key="2">
    <source>
        <dbReference type="Proteomes" id="UP000788993"/>
    </source>
</evidence>
<dbReference type="Proteomes" id="UP000788993">
    <property type="component" value="Unassembled WGS sequence"/>
</dbReference>
<proteinExistence type="predicted"/>
<accession>A0A9P8T407</accession>
<evidence type="ECO:0000313" key="1">
    <source>
        <dbReference type="EMBL" id="KAH3665266.1"/>
    </source>
</evidence>